<keyword evidence="5" id="KW-1185">Reference proteome</keyword>
<evidence type="ECO:0000313" key="5">
    <source>
        <dbReference type="Proteomes" id="UP000011761"/>
    </source>
</evidence>
<reference evidence="4 5" key="1">
    <citation type="journal article" date="2012" name="PLoS Pathog.">
        <title>Diverse lifestyles and strategies of plant pathogenesis encoded in the genomes of eighteen Dothideomycetes fungi.</title>
        <authorList>
            <person name="Ohm R.A."/>
            <person name="Feau N."/>
            <person name="Henrissat B."/>
            <person name="Schoch C.L."/>
            <person name="Horwitz B.A."/>
            <person name="Barry K.W."/>
            <person name="Condon B.J."/>
            <person name="Copeland A.C."/>
            <person name="Dhillon B."/>
            <person name="Glaser F."/>
            <person name="Hesse C.N."/>
            <person name="Kosti I."/>
            <person name="LaButti K."/>
            <person name="Lindquist E.A."/>
            <person name="Lucas S."/>
            <person name="Salamov A.A."/>
            <person name="Bradshaw R.E."/>
            <person name="Ciuffetti L."/>
            <person name="Hamelin R.C."/>
            <person name="Kema G.H.J."/>
            <person name="Lawrence C."/>
            <person name="Scott J.A."/>
            <person name="Spatafora J.W."/>
            <person name="Turgeon B.G."/>
            <person name="de Wit P.J.G.M."/>
            <person name="Zhong S."/>
            <person name="Goodwin S.B."/>
            <person name="Grigoriev I.V."/>
        </authorList>
    </citation>
    <scope>NUCLEOTIDE SEQUENCE [LARGE SCALE GENOMIC DNA]</scope>
    <source>
        <strain evidence="4 5">UAMH 10762</strain>
    </source>
</reference>
<dbReference type="Proteomes" id="UP000011761">
    <property type="component" value="Unassembled WGS sequence"/>
</dbReference>
<feature type="compositionally biased region" description="Polar residues" evidence="2">
    <location>
        <begin position="621"/>
        <end position="630"/>
    </location>
</feature>
<organism evidence="4 5">
    <name type="scientific">Baudoinia panamericana (strain UAMH 10762)</name>
    <name type="common">Angels' share fungus</name>
    <name type="synonym">Baudoinia compniacensis (strain UAMH 10762)</name>
    <dbReference type="NCBI Taxonomy" id="717646"/>
    <lineage>
        <taxon>Eukaryota</taxon>
        <taxon>Fungi</taxon>
        <taxon>Dikarya</taxon>
        <taxon>Ascomycota</taxon>
        <taxon>Pezizomycotina</taxon>
        <taxon>Dothideomycetes</taxon>
        <taxon>Dothideomycetidae</taxon>
        <taxon>Mycosphaerellales</taxon>
        <taxon>Teratosphaeriaceae</taxon>
        <taxon>Baudoinia</taxon>
    </lineage>
</organism>
<dbReference type="eggNOG" id="ENOG502SHHC">
    <property type="taxonomic scope" value="Eukaryota"/>
</dbReference>
<dbReference type="STRING" id="717646.M2N8I4"/>
<feature type="region of interest" description="Disordered" evidence="2">
    <location>
        <begin position="581"/>
        <end position="661"/>
    </location>
</feature>
<gene>
    <name evidence="4" type="ORF">BAUCODRAFT_149162</name>
</gene>
<name>M2N8I4_BAUPA</name>
<dbReference type="AlphaFoldDB" id="M2N8I4"/>
<dbReference type="GO" id="GO:0008270">
    <property type="term" value="F:zinc ion binding"/>
    <property type="evidence" value="ECO:0007669"/>
    <property type="project" value="InterPro"/>
</dbReference>
<proteinExistence type="predicted"/>
<dbReference type="InterPro" id="IPR007219">
    <property type="entry name" value="XnlR_reg_dom"/>
</dbReference>
<dbReference type="Pfam" id="PF04082">
    <property type="entry name" value="Fungal_trans"/>
    <property type="match status" value="1"/>
</dbReference>
<accession>M2N8I4</accession>
<evidence type="ECO:0000313" key="4">
    <source>
        <dbReference type="EMBL" id="EMC95140.1"/>
    </source>
</evidence>
<dbReference type="GO" id="GO:0003677">
    <property type="term" value="F:DNA binding"/>
    <property type="evidence" value="ECO:0007669"/>
    <property type="project" value="InterPro"/>
</dbReference>
<dbReference type="SMART" id="SM00906">
    <property type="entry name" value="Fungal_trans"/>
    <property type="match status" value="1"/>
</dbReference>
<dbReference type="EMBL" id="KB445557">
    <property type="protein sequence ID" value="EMC95140.1"/>
    <property type="molecule type" value="Genomic_DNA"/>
</dbReference>
<feature type="compositionally biased region" description="Polar residues" evidence="2">
    <location>
        <begin position="38"/>
        <end position="50"/>
    </location>
</feature>
<evidence type="ECO:0000256" key="1">
    <source>
        <dbReference type="ARBA" id="ARBA00023242"/>
    </source>
</evidence>
<dbReference type="RefSeq" id="XP_007677739.1">
    <property type="nucleotide sequence ID" value="XM_007679549.1"/>
</dbReference>
<evidence type="ECO:0000256" key="2">
    <source>
        <dbReference type="SAM" id="MobiDB-lite"/>
    </source>
</evidence>
<feature type="domain" description="Xylanolytic transcriptional activator regulatory" evidence="3">
    <location>
        <begin position="271"/>
        <end position="344"/>
    </location>
</feature>
<protein>
    <recommendedName>
        <fullName evidence="3">Xylanolytic transcriptional activator regulatory domain-containing protein</fullName>
    </recommendedName>
</protein>
<dbReference type="InterPro" id="IPR050987">
    <property type="entry name" value="AtrR-like"/>
</dbReference>
<dbReference type="PANTHER" id="PTHR46910">
    <property type="entry name" value="TRANSCRIPTION FACTOR PDR1"/>
    <property type="match status" value="1"/>
</dbReference>
<dbReference type="HOGENOM" id="CLU_016495_0_0_1"/>
<feature type="region of interest" description="Disordered" evidence="2">
    <location>
        <begin position="94"/>
        <end position="122"/>
    </location>
</feature>
<feature type="region of interest" description="Disordered" evidence="2">
    <location>
        <begin position="14"/>
        <end position="50"/>
    </location>
</feature>
<dbReference type="CDD" id="cd12148">
    <property type="entry name" value="fungal_TF_MHR"/>
    <property type="match status" value="1"/>
</dbReference>
<dbReference type="KEGG" id="bcom:BAUCODRAFT_149162"/>
<dbReference type="GeneID" id="19108934"/>
<evidence type="ECO:0000259" key="3">
    <source>
        <dbReference type="SMART" id="SM00906"/>
    </source>
</evidence>
<dbReference type="PANTHER" id="PTHR46910:SF13">
    <property type="entry name" value="SPECIFIC TRANSCRIPTION FACTOR, PUTATIVE (AFU_ORTHOLOGUE AFUA_4G06190)-RELATED"/>
    <property type="match status" value="1"/>
</dbReference>
<sequence>MLVRRLAQVEEQLESVKATNGPPAGMAGRQSRDGSNGEARQTSAHAGTAAIQTRSALQGQGTIWADGSAFVGETSAHYNLDQMEDRLDRLGVARPARASSPPTQPLTRPVTPERGAAGSRTDWRRNGDVRRLLHTYGISIDGEAWQSWLTSFFAEVHPLYPFLHPPSVWEEYNKMWEIYLATRSYAVLNDEEDMDLKLAQIFLALAIGRCTATRSMNDGRHSAGWSFYSVALDLVGDVLNLCGNRASPLLQLQTLCLMIVYLFRLDANERAQNVLALAVSHAHSLGINRNAILSKMPHFQEELLRRIWWCIYVLDRRLCLETGRPFLILDLNTDTETPSDLSDSWLSTQRFAKDTTSELNDMIAEELRRCSISSVSYLRAMIGYSRVTGKVWEAVYAIPVAGQPLNALQREYMELLLDRWKETLPSALVYQGTPGNNAGSAGPKAIVLQSFLLYLRYHYMKLMMRKPVLQPAINDLENSFTCMQLAHTIIDAFTHAPPTWGVLKFPFLPYFLGATMASLSVLVTEPTLRSSYAEPTLQAAKLLKQSCYASWVSRRTALTIARLHAIVNSILLTSRGPTASAESLVRGPMSRPSQPREQVEASQELRPSSSAAPGQSGGQISPISMQQDGSLTLKIKTPNRNSDSRVSTQAGVHQDCEPNTKPQAVRAAPSASDLNWADIDVGDFDFEQAISGGQLMNSKADHEMLLPWGSGTGSWLDRLLDVTPDMPVQQSTYLDPTILANPQGPSNFANWAGSTSRSSMDGYSR</sequence>
<feature type="compositionally biased region" description="Polar residues" evidence="2">
    <location>
        <begin position="638"/>
        <end position="651"/>
    </location>
</feature>
<dbReference type="OMA" id="FRAQKDI"/>
<feature type="region of interest" description="Disordered" evidence="2">
    <location>
        <begin position="743"/>
        <end position="765"/>
    </location>
</feature>
<keyword evidence="1" id="KW-0539">Nucleus</keyword>
<dbReference type="OrthoDB" id="3798914at2759"/>
<dbReference type="GO" id="GO:0006351">
    <property type="term" value="P:DNA-templated transcription"/>
    <property type="evidence" value="ECO:0007669"/>
    <property type="project" value="InterPro"/>
</dbReference>
<dbReference type="GO" id="GO:0003700">
    <property type="term" value="F:DNA-binding transcription factor activity"/>
    <property type="evidence" value="ECO:0007669"/>
    <property type="project" value="InterPro"/>
</dbReference>